<dbReference type="REBASE" id="251356">
    <property type="entry name" value="Esp005ORFRP"/>
</dbReference>
<name>A0A1C9ZTM1_9BACT</name>
<organism evidence="1">
    <name type="scientific">Candidatus Endomicrobium sp. MdDo-005</name>
    <dbReference type="NCBI Taxonomy" id="1837115"/>
    <lineage>
        <taxon>Bacteria</taxon>
        <taxon>Pseudomonadati</taxon>
        <taxon>Elusimicrobiota</taxon>
        <taxon>Endomicrobiia</taxon>
        <taxon>Endomicrobiales</taxon>
        <taxon>Endomicrobiaceae</taxon>
        <taxon>Endomicrobium</taxon>
    </lineage>
</organism>
<dbReference type="InterPro" id="IPR019042">
    <property type="entry name" value="Restrct_endonuc_II_CfrBI"/>
</dbReference>
<dbReference type="Pfam" id="PF09516">
    <property type="entry name" value="RE_CfrBI"/>
    <property type="match status" value="1"/>
</dbReference>
<accession>A0A1C9ZTM1</accession>
<sequence>MISFERKVIDSTVNKLIKGGDYRDEVINVINVVFLDFAVDFFKKIVAAKMKERDIDLAWYKKYFIVSDAVSCDDKAIFAGINRKTITNIHGSATKKIVLDVANENFRYLSGLISSLEKESKTEIGLSIRINYKEVSVELSLTESLLVINALATKKIAIRGGAWSSIGKKVEKPLLLKLCKLCGVPEKYIDSSIFKKDGTLDFDREVDFKLYDISGRREYRVEVKLMGRGNPESADVIYARNTDIFVADTLSKQNKNQLKYENIKYIEMKDNPHCADDFKVLLKELNIPCGK</sequence>
<reference evidence="1" key="1">
    <citation type="journal article" date="2016" name="Genome Biol. Evol.">
        <title>Comparison of intracellular "Ca. Endomicrobium trichonymphae" genomovars illuminates the requirement and decay of defense systems against foreign DNA.</title>
        <authorList>
            <person name="Izawa K."/>
            <person name="Kuwahara H."/>
            <person name="Kihara K."/>
            <person name="Yuki M."/>
            <person name="Lo N."/>
            <person name="Ito T."/>
            <person name="Ohkuma M."/>
            <person name="Hongoh Y."/>
        </authorList>
    </citation>
    <scope>NUCLEOTIDE SEQUENCE</scope>
    <source>
        <strain evidence="1">MdDo-005</strain>
    </source>
</reference>
<dbReference type="AlphaFoldDB" id="A0A1C9ZTM1"/>
<dbReference type="EMBL" id="LC153676">
    <property type="protein sequence ID" value="BAV59412.1"/>
    <property type="molecule type" value="Genomic_DNA"/>
</dbReference>
<protein>
    <submittedName>
        <fullName evidence="1">Type II restriction enzyme</fullName>
    </submittedName>
</protein>
<proteinExistence type="predicted"/>
<evidence type="ECO:0000313" key="1">
    <source>
        <dbReference type="EMBL" id="BAV59412.1"/>
    </source>
</evidence>